<evidence type="ECO:0000313" key="2">
    <source>
        <dbReference type="EMBL" id="KAF2399754.1"/>
    </source>
</evidence>
<feature type="compositionally biased region" description="Polar residues" evidence="1">
    <location>
        <begin position="390"/>
        <end position="408"/>
    </location>
</feature>
<dbReference type="AlphaFoldDB" id="A0A6G1HUZ8"/>
<feature type="compositionally biased region" description="Basic and acidic residues" evidence="1">
    <location>
        <begin position="252"/>
        <end position="263"/>
    </location>
</feature>
<name>A0A6G1HUZ8_9PEZI</name>
<dbReference type="Proteomes" id="UP000799640">
    <property type="component" value="Unassembled WGS sequence"/>
</dbReference>
<evidence type="ECO:0000256" key="1">
    <source>
        <dbReference type="SAM" id="MobiDB-lite"/>
    </source>
</evidence>
<reference evidence="2" key="1">
    <citation type="journal article" date="2020" name="Stud. Mycol.">
        <title>101 Dothideomycetes genomes: a test case for predicting lifestyles and emergence of pathogens.</title>
        <authorList>
            <person name="Haridas S."/>
            <person name="Albert R."/>
            <person name="Binder M."/>
            <person name="Bloem J."/>
            <person name="Labutti K."/>
            <person name="Salamov A."/>
            <person name="Andreopoulos B."/>
            <person name="Baker S."/>
            <person name="Barry K."/>
            <person name="Bills G."/>
            <person name="Bluhm B."/>
            <person name="Cannon C."/>
            <person name="Castanera R."/>
            <person name="Culley D."/>
            <person name="Daum C."/>
            <person name="Ezra D."/>
            <person name="Gonzalez J."/>
            <person name="Henrissat B."/>
            <person name="Kuo A."/>
            <person name="Liang C."/>
            <person name="Lipzen A."/>
            <person name="Lutzoni F."/>
            <person name="Magnuson J."/>
            <person name="Mondo S."/>
            <person name="Nolan M."/>
            <person name="Ohm R."/>
            <person name="Pangilinan J."/>
            <person name="Park H.-J."/>
            <person name="Ramirez L."/>
            <person name="Alfaro M."/>
            <person name="Sun H."/>
            <person name="Tritt A."/>
            <person name="Yoshinaga Y."/>
            <person name="Zwiers L.-H."/>
            <person name="Turgeon B."/>
            <person name="Goodwin S."/>
            <person name="Spatafora J."/>
            <person name="Crous P."/>
            <person name="Grigoriev I."/>
        </authorList>
    </citation>
    <scope>NUCLEOTIDE SEQUENCE</scope>
    <source>
        <strain evidence="2">CBS 262.69</strain>
    </source>
</reference>
<organism evidence="2 3">
    <name type="scientific">Trichodelitschia bisporula</name>
    <dbReference type="NCBI Taxonomy" id="703511"/>
    <lineage>
        <taxon>Eukaryota</taxon>
        <taxon>Fungi</taxon>
        <taxon>Dikarya</taxon>
        <taxon>Ascomycota</taxon>
        <taxon>Pezizomycotina</taxon>
        <taxon>Dothideomycetes</taxon>
        <taxon>Dothideomycetes incertae sedis</taxon>
        <taxon>Phaeotrichales</taxon>
        <taxon>Phaeotrichaceae</taxon>
        <taxon>Trichodelitschia</taxon>
    </lineage>
</organism>
<evidence type="ECO:0008006" key="4">
    <source>
        <dbReference type="Google" id="ProtNLM"/>
    </source>
</evidence>
<feature type="region of interest" description="Disordered" evidence="1">
    <location>
        <begin position="310"/>
        <end position="465"/>
    </location>
</feature>
<sequence length="465" mass="49496">MATPIDISKPIRTTGKISSLQVTDVTPITLEMRSKAIGASFVKANLARRADDLNRAIPLVKANLVLNSLGNEDDMFRLDGVDMLWDTGSQYTMIAREALPLEFLDYLDGEVNAPYRDGTAVQVKAEMMIEMTNTPCHFSALIWVVPKSEIPCGRVNSIFGQRECMDRMHYESVPASILAAQGFDIETDCWGDLNLKAILTSDGEVVAVGGSTVEGVHKPWDYAGTKTYPNWDALQAPPYAPPARALSQHDAMPAHRGEHRSRNSVDGSGYGHGMMHPNPGQQYRIPPEPVRGPFGGPAILPWAGATPGPPALPNIPAPPGGWRVGMPPLPTAPPFLQQDPPQAPPSRPSSGAPQMPTGPPGPGSRSSTPHQIGSEPRHSQRGRSAETGENRSSNGFSFTNAPSQTKASVNRGWGAHSNPFGPFQPRPVAPRAGGQTEGNNNHAASNHTGTAGMNGDSPSGGVFLG</sequence>
<dbReference type="OrthoDB" id="4653208at2759"/>
<accession>A0A6G1HUZ8</accession>
<protein>
    <recommendedName>
        <fullName evidence="4">Peptidase A2 domain-containing protein</fullName>
    </recommendedName>
</protein>
<feature type="region of interest" description="Disordered" evidence="1">
    <location>
        <begin position="242"/>
        <end position="268"/>
    </location>
</feature>
<evidence type="ECO:0000313" key="3">
    <source>
        <dbReference type="Proteomes" id="UP000799640"/>
    </source>
</evidence>
<keyword evidence="3" id="KW-1185">Reference proteome</keyword>
<feature type="compositionally biased region" description="Polar residues" evidence="1">
    <location>
        <begin position="437"/>
        <end position="451"/>
    </location>
</feature>
<proteinExistence type="predicted"/>
<dbReference type="EMBL" id="ML996696">
    <property type="protein sequence ID" value="KAF2399754.1"/>
    <property type="molecule type" value="Genomic_DNA"/>
</dbReference>
<feature type="compositionally biased region" description="Pro residues" evidence="1">
    <location>
        <begin position="310"/>
        <end position="319"/>
    </location>
</feature>
<gene>
    <name evidence="2" type="ORF">EJ06DRAFT_33765</name>
</gene>
<feature type="compositionally biased region" description="Basic and acidic residues" evidence="1">
    <location>
        <begin position="375"/>
        <end position="389"/>
    </location>
</feature>